<dbReference type="Pfam" id="PF13302">
    <property type="entry name" value="Acetyltransf_3"/>
    <property type="match status" value="1"/>
</dbReference>
<dbReference type="EMBL" id="JALPRY010000021">
    <property type="protein sequence ID" value="MCK8781878.1"/>
    <property type="molecule type" value="Genomic_DNA"/>
</dbReference>
<dbReference type="SUPFAM" id="SSF55729">
    <property type="entry name" value="Acyl-CoA N-acyltransferases (Nat)"/>
    <property type="match status" value="1"/>
</dbReference>
<organism evidence="2 3">
    <name type="scientific">Neorhizobium turbinariae</name>
    <dbReference type="NCBI Taxonomy" id="2937795"/>
    <lineage>
        <taxon>Bacteria</taxon>
        <taxon>Pseudomonadati</taxon>
        <taxon>Pseudomonadota</taxon>
        <taxon>Alphaproteobacteria</taxon>
        <taxon>Hyphomicrobiales</taxon>
        <taxon>Rhizobiaceae</taxon>
        <taxon>Rhizobium/Agrobacterium group</taxon>
        <taxon>Neorhizobium</taxon>
    </lineage>
</organism>
<dbReference type="Proteomes" id="UP001202827">
    <property type="component" value="Unassembled WGS sequence"/>
</dbReference>
<protein>
    <submittedName>
        <fullName evidence="2">GNAT family N-acetyltransferase</fullName>
    </submittedName>
</protein>
<accession>A0ABT0IVI4</accession>
<dbReference type="InterPro" id="IPR016181">
    <property type="entry name" value="Acyl_CoA_acyltransferase"/>
</dbReference>
<dbReference type="Gene3D" id="3.40.630.30">
    <property type="match status" value="1"/>
</dbReference>
<name>A0ABT0IVI4_9HYPH</name>
<evidence type="ECO:0000259" key="1">
    <source>
        <dbReference type="PROSITE" id="PS51186"/>
    </source>
</evidence>
<dbReference type="PANTHER" id="PTHR43792">
    <property type="entry name" value="GNAT FAMILY, PUTATIVE (AFU_ORTHOLOGUE AFUA_3G00765)-RELATED-RELATED"/>
    <property type="match status" value="1"/>
</dbReference>
<dbReference type="InterPro" id="IPR000182">
    <property type="entry name" value="GNAT_dom"/>
</dbReference>
<evidence type="ECO:0000313" key="2">
    <source>
        <dbReference type="EMBL" id="MCK8781878.1"/>
    </source>
</evidence>
<reference evidence="2 3" key="1">
    <citation type="submission" date="2022-04" db="EMBL/GenBank/DDBJ databases">
        <title>Rhizobium coralii sp. nov., isolated from coral Turbinaria peltata.</title>
        <authorList>
            <person name="Sun H."/>
        </authorList>
    </citation>
    <scope>NUCLEOTIDE SEQUENCE [LARGE SCALE GENOMIC DNA]</scope>
    <source>
        <strain evidence="2 3">NTR19</strain>
    </source>
</reference>
<proteinExistence type="predicted"/>
<keyword evidence="3" id="KW-1185">Reference proteome</keyword>
<gene>
    <name evidence="2" type="ORF">M0654_18000</name>
</gene>
<evidence type="ECO:0000313" key="3">
    <source>
        <dbReference type="Proteomes" id="UP001202827"/>
    </source>
</evidence>
<dbReference type="InterPro" id="IPR051531">
    <property type="entry name" value="N-acetyltransferase"/>
</dbReference>
<dbReference type="PROSITE" id="PS51186">
    <property type="entry name" value="GNAT"/>
    <property type="match status" value="1"/>
</dbReference>
<comment type="caution">
    <text evidence="2">The sequence shown here is derived from an EMBL/GenBank/DDBJ whole genome shotgun (WGS) entry which is preliminary data.</text>
</comment>
<sequence length="201" mass="22487">MNAALLQATPSVVLPAPCPVITSERLMLRPHRLEDATAIAESLSDFKVARMLARVPQPYHRQDALDWLVSHASGALPDWMLAITAGDDRHIGMVSLESRPTRFGSNTWRLGYWLNRNHWDLGYMTEAVAATLEQFFRYLPDATISSGAFADNLASLNIQKKLGFRIVDANQVFSLARNRMVPHVETLLVPEDFHPTAAIRP</sequence>
<dbReference type="RefSeq" id="WP_248684269.1">
    <property type="nucleotide sequence ID" value="NZ_JALPRY010000021.1"/>
</dbReference>
<feature type="domain" description="N-acetyltransferase" evidence="1">
    <location>
        <begin position="26"/>
        <end position="188"/>
    </location>
</feature>